<feature type="region of interest" description="Disordered" evidence="1">
    <location>
        <begin position="1"/>
        <end position="20"/>
    </location>
</feature>
<sequence>MALFQDVAHTGGTRTDRERTEKVGYADFASALNPANENPGALAGATGGIQDNKAISFKTEHYRNRADAATALCHAIAECDPRDAREIMDAALADLAMGSPLPVFLSAMDDARWWASFATPPELKAYALACFEAMRPKVRVAFLAHVQRGAVA</sequence>
<comment type="caution">
    <text evidence="2">The sequence shown here is derived from an EMBL/GenBank/DDBJ whole genome shotgun (WGS) entry which is preliminary data.</text>
</comment>
<keyword evidence="3" id="KW-1185">Reference proteome</keyword>
<organism evidence="2 3">
    <name type="scientific">Fertoeibacter niger</name>
    <dbReference type="NCBI Taxonomy" id="2656921"/>
    <lineage>
        <taxon>Bacteria</taxon>
        <taxon>Pseudomonadati</taxon>
        <taxon>Pseudomonadota</taxon>
        <taxon>Alphaproteobacteria</taxon>
        <taxon>Rhodobacterales</taxon>
        <taxon>Paracoccaceae</taxon>
        <taxon>Fertoeibacter</taxon>
    </lineage>
</organism>
<name>A0A8X8GYM3_9RHOB</name>
<evidence type="ECO:0000256" key="1">
    <source>
        <dbReference type="SAM" id="MobiDB-lite"/>
    </source>
</evidence>
<evidence type="ECO:0000313" key="3">
    <source>
        <dbReference type="Proteomes" id="UP000484076"/>
    </source>
</evidence>
<accession>A0A8X8GYM3</accession>
<evidence type="ECO:0000313" key="2">
    <source>
        <dbReference type="EMBL" id="NUB42872.1"/>
    </source>
</evidence>
<dbReference type="AlphaFoldDB" id="A0A8X8GYM3"/>
<protein>
    <submittedName>
        <fullName evidence="2">Uncharacterized protein</fullName>
    </submittedName>
</protein>
<dbReference type="EMBL" id="WHUT02000001">
    <property type="protein sequence ID" value="NUB42872.1"/>
    <property type="molecule type" value="Genomic_DNA"/>
</dbReference>
<proteinExistence type="predicted"/>
<reference evidence="2" key="1">
    <citation type="submission" date="2020-05" db="EMBL/GenBank/DDBJ databases">
        <title>Fertoebacter nigrum gen. nov., sp. nov., a new member of the family Rhodobacteraceae.</title>
        <authorList>
            <person name="Szuroczki S."/>
            <person name="Abbaszade G."/>
            <person name="Buni D."/>
            <person name="Schumann P."/>
            <person name="Toth E."/>
        </authorList>
    </citation>
    <scope>NUCLEOTIDE SEQUENCE</scope>
    <source>
        <strain evidence="2">RG-N-1a</strain>
    </source>
</reference>
<dbReference type="RefSeq" id="WP_152823572.1">
    <property type="nucleotide sequence ID" value="NZ_WHUT02000001.1"/>
</dbReference>
<dbReference type="Proteomes" id="UP000484076">
    <property type="component" value="Unassembled WGS sequence"/>
</dbReference>
<gene>
    <name evidence="2" type="ORF">GEU84_000610</name>
</gene>